<organism evidence="1 2">
    <name type="scientific">Trifolium medium</name>
    <dbReference type="NCBI Taxonomy" id="97028"/>
    <lineage>
        <taxon>Eukaryota</taxon>
        <taxon>Viridiplantae</taxon>
        <taxon>Streptophyta</taxon>
        <taxon>Embryophyta</taxon>
        <taxon>Tracheophyta</taxon>
        <taxon>Spermatophyta</taxon>
        <taxon>Magnoliopsida</taxon>
        <taxon>eudicotyledons</taxon>
        <taxon>Gunneridae</taxon>
        <taxon>Pentapetalae</taxon>
        <taxon>rosids</taxon>
        <taxon>fabids</taxon>
        <taxon>Fabales</taxon>
        <taxon>Fabaceae</taxon>
        <taxon>Papilionoideae</taxon>
        <taxon>50 kb inversion clade</taxon>
        <taxon>NPAAA clade</taxon>
        <taxon>Hologalegina</taxon>
        <taxon>IRL clade</taxon>
        <taxon>Trifolieae</taxon>
        <taxon>Trifolium</taxon>
    </lineage>
</organism>
<dbReference type="Proteomes" id="UP000265520">
    <property type="component" value="Unassembled WGS sequence"/>
</dbReference>
<sequence>TVVDRPILINGSDCLTAYLIWTVQSELNGCDSLLWENPTAGNPDPLFSR</sequence>
<evidence type="ECO:0000313" key="2">
    <source>
        <dbReference type="Proteomes" id="UP000265520"/>
    </source>
</evidence>
<evidence type="ECO:0000313" key="1">
    <source>
        <dbReference type="EMBL" id="MCI43383.1"/>
    </source>
</evidence>
<dbReference type="EMBL" id="LXQA010316526">
    <property type="protein sequence ID" value="MCI43383.1"/>
    <property type="molecule type" value="Genomic_DNA"/>
</dbReference>
<protein>
    <submittedName>
        <fullName evidence="1">Uncharacterized protein</fullName>
    </submittedName>
</protein>
<proteinExistence type="predicted"/>
<feature type="non-terminal residue" evidence="1">
    <location>
        <position position="1"/>
    </location>
</feature>
<name>A0A392S395_9FABA</name>
<dbReference type="AlphaFoldDB" id="A0A392S395"/>
<keyword evidence="2" id="KW-1185">Reference proteome</keyword>
<accession>A0A392S395</accession>
<reference evidence="1 2" key="1">
    <citation type="journal article" date="2018" name="Front. Plant Sci.">
        <title>Red Clover (Trifolium pratense) and Zigzag Clover (T. medium) - A Picture of Genomic Similarities and Differences.</title>
        <authorList>
            <person name="Dluhosova J."/>
            <person name="Istvanek J."/>
            <person name="Nedelnik J."/>
            <person name="Repkova J."/>
        </authorList>
    </citation>
    <scope>NUCLEOTIDE SEQUENCE [LARGE SCALE GENOMIC DNA]</scope>
    <source>
        <strain evidence="2">cv. 10/8</strain>
        <tissue evidence="1">Leaf</tissue>
    </source>
</reference>
<comment type="caution">
    <text evidence="1">The sequence shown here is derived from an EMBL/GenBank/DDBJ whole genome shotgun (WGS) entry which is preliminary data.</text>
</comment>